<comment type="caution">
    <text evidence="3">The sequence shown here is derived from an EMBL/GenBank/DDBJ whole genome shotgun (WGS) entry which is preliminary data.</text>
</comment>
<proteinExistence type="predicted"/>
<evidence type="ECO:0000313" key="4">
    <source>
        <dbReference type="Proteomes" id="UP000633278"/>
    </source>
</evidence>
<keyword evidence="2" id="KW-1133">Transmembrane helix</keyword>
<evidence type="ECO:0000313" key="3">
    <source>
        <dbReference type="EMBL" id="GGH02903.1"/>
    </source>
</evidence>
<keyword evidence="2" id="KW-0472">Membrane</keyword>
<evidence type="ECO:0000256" key="2">
    <source>
        <dbReference type="SAM" id="Phobius"/>
    </source>
</evidence>
<feature type="coiled-coil region" evidence="1">
    <location>
        <begin position="99"/>
        <end position="161"/>
    </location>
</feature>
<protein>
    <submittedName>
        <fullName evidence="3">Uncharacterized protein</fullName>
    </submittedName>
</protein>
<dbReference type="EMBL" id="BMJW01000003">
    <property type="protein sequence ID" value="GGH02903.1"/>
    <property type="molecule type" value="Genomic_DNA"/>
</dbReference>
<dbReference type="RefSeq" id="WP_188599420.1">
    <property type="nucleotide sequence ID" value="NZ_BMJW01000003.1"/>
</dbReference>
<keyword evidence="4" id="KW-1185">Reference proteome</keyword>
<feature type="transmembrane region" description="Helical" evidence="2">
    <location>
        <begin position="39"/>
        <end position="57"/>
    </location>
</feature>
<organism evidence="3 4">
    <name type="scientific">Polaribacter pacificus</name>
    <dbReference type="NCBI Taxonomy" id="1775173"/>
    <lineage>
        <taxon>Bacteria</taxon>
        <taxon>Pseudomonadati</taxon>
        <taxon>Bacteroidota</taxon>
        <taxon>Flavobacteriia</taxon>
        <taxon>Flavobacteriales</taxon>
        <taxon>Flavobacteriaceae</taxon>
    </lineage>
</organism>
<reference evidence="3" key="1">
    <citation type="journal article" date="2014" name="Int. J. Syst. Evol. Microbiol.">
        <title>Complete genome sequence of Corynebacterium casei LMG S-19264T (=DSM 44701T), isolated from a smear-ripened cheese.</title>
        <authorList>
            <consortium name="US DOE Joint Genome Institute (JGI-PGF)"/>
            <person name="Walter F."/>
            <person name="Albersmeier A."/>
            <person name="Kalinowski J."/>
            <person name="Ruckert C."/>
        </authorList>
    </citation>
    <scope>NUCLEOTIDE SEQUENCE</scope>
    <source>
        <strain evidence="3">CGMCC 1.15763</strain>
    </source>
</reference>
<evidence type="ECO:0000256" key="1">
    <source>
        <dbReference type="SAM" id="Coils"/>
    </source>
</evidence>
<sequence>MNKKLDNYFATQNFDIEEPPFGHMERFEKRLKEPRKKKYNFKWLSLAASLLLLVGIWTGTNLSSSSLALADVSPQMQEAESFFVATIKQEIKEIEKFRNPSTERIINDALNQLKTLEKQYKKLVTDLNKTNNDKRIIYAMIRNYQSRIEVLQDVLKQIDEIKNPKNTEDEEIYI</sequence>
<keyword evidence="2" id="KW-0812">Transmembrane</keyword>
<keyword evidence="1" id="KW-0175">Coiled coil</keyword>
<reference evidence="3" key="2">
    <citation type="submission" date="2020-09" db="EMBL/GenBank/DDBJ databases">
        <authorList>
            <person name="Sun Q."/>
            <person name="Zhou Y."/>
        </authorList>
    </citation>
    <scope>NUCLEOTIDE SEQUENCE</scope>
    <source>
        <strain evidence="3">CGMCC 1.15763</strain>
    </source>
</reference>
<gene>
    <name evidence="3" type="ORF">GCM10011416_22180</name>
</gene>
<dbReference type="Proteomes" id="UP000633278">
    <property type="component" value="Unassembled WGS sequence"/>
</dbReference>
<name>A0A917I269_9FLAO</name>
<dbReference type="AlphaFoldDB" id="A0A917I269"/>
<accession>A0A917I269</accession>